<feature type="region of interest" description="Disordered" evidence="4">
    <location>
        <begin position="23"/>
        <end position="53"/>
    </location>
</feature>
<keyword evidence="3" id="KW-0677">Repeat</keyword>
<dbReference type="EMBL" id="KQ257462">
    <property type="protein sequence ID" value="KNC97915.1"/>
    <property type="molecule type" value="Genomic_DNA"/>
</dbReference>
<dbReference type="RefSeq" id="XP_016605955.1">
    <property type="nucleotide sequence ID" value="XM_016755097.1"/>
</dbReference>
<dbReference type="InterPro" id="IPR001611">
    <property type="entry name" value="Leu-rich_rpt"/>
</dbReference>
<sequence>MLSEGFQIARYYAANRSLLDESSLNDRTQRIQNSRNERSGTPLRTMAPGESPTRRSLIAPRLLRRDGKSERPHWSAGATIQVGLCLGTVADKASIVNYPNLPGPKTCGSNVVNGTNKSKRDMSPIYMLQECKWTATSSDSSSGSGRVVQLPATPQRITPKEDPRDTILEVSHGGDLSEISESCDFRLHLIEACHKCFSDRDKWVRLAGDAPELYPPSGWDSSRKECIIYALPAAVAYMSGTIKHIDCSAKSFKEHLEGVIRFPTTTTAVMAEVVAYMYWLWCKSHQPSLFADLTARYTRKFATLAVRPAAYRPQTLLLFEIMEASVYLDLPGLVDMCAVNAATHFDSITSFGGLPKPLIRNVLKRLSIGDLCISEYELVDPCEHPLRGAECNSNGRISLDTTSIWIRNFLKIQATRPCDEQDSYTKLLNWSEAGHLRESLRQICVKFYIDECLRRELPPSAESKLLQVMQMEATHLNQISLTVNSSTGNRSLSLWATAVQKLPDLKAIHVTVEDPAPAILEPLLQALVVPGRALRLEFPCSDAVKIQDVARLVTVPGITSSSQETVHKNGVRTPALRASAGWQPVFPLPGAFLDSKVSHRVNIGNDEGAKMAIVSSPRGSPWRQIGPALLQSSRMLPLTDLDLSKQPLGLNEAEMLGHTLETCTTLLHRLRLAHCSLGSAGIIRLARALSSNRTLQYLDISWNIASEDKHAYEAARALGQSLELPSCALTEIVLSGNHFTTLGVVALIDVLKGNRRILDFNFSQIDLNASLVYLAKALLLGTNRTVNRVDVSSSKLLPRRIAEFCEILTDGLKNATLMVMELNMSGILFNESIAHSLGSLFQCPSFQCSQLILEGADTGHVLRDRGCLALLKTLRRNTSLRHLNLSRQALGDDSCKGFAQLLIDTHITELTLRDNFIGDGGVHDLQKGLSKVRERGDRRPVRINLDQNIISRELTGQLEEILPKRLPHVIFALNQRDINR</sequence>
<dbReference type="PANTHER" id="PTHR24113">
    <property type="entry name" value="RAN GTPASE-ACTIVATING PROTEIN 1"/>
    <property type="match status" value="1"/>
</dbReference>
<dbReference type="InterPro" id="IPR027038">
    <property type="entry name" value="RanGap"/>
</dbReference>
<dbReference type="GO" id="GO:0048471">
    <property type="term" value="C:perinuclear region of cytoplasm"/>
    <property type="evidence" value="ECO:0007669"/>
    <property type="project" value="TreeGrafter"/>
</dbReference>
<evidence type="ECO:0000256" key="4">
    <source>
        <dbReference type="SAM" id="MobiDB-lite"/>
    </source>
</evidence>
<keyword evidence="6" id="KW-1185">Reference proteome</keyword>
<evidence type="ECO:0008006" key="7">
    <source>
        <dbReference type="Google" id="ProtNLM"/>
    </source>
</evidence>
<dbReference type="GO" id="GO:0005096">
    <property type="term" value="F:GTPase activator activity"/>
    <property type="evidence" value="ECO:0007669"/>
    <property type="project" value="UniProtKB-KW"/>
</dbReference>
<dbReference type="OrthoDB" id="333024at2759"/>
<gene>
    <name evidence="5" type="ORF">SPPG_06905</name>
</gene>
<name>A0A0L0H8Q6_SPIPD</name>
<dbReference type="SMART" id="SM00368">
    <property type="entry name" value="LRR_RI"/>
    <property type="match status" value="4"/>
</dbReference>
<dbReference type="PANTHER" id="PTHR24113:SF12">
    <property type="entry name" value="RAN GTPASE-ACTIVATING PROTEIN 1"/>
    <property type="match status" value="1"/>
</dbReference>
<dbReference type="Gene3D" id="3.80.10.10">
    <property type="entry name" value="Ribonuclease Inhibitor"/>
    <property type="match status" value="2"/>
</dbReference>
<protein>
    <recommendedName>
        <fullName evidence="7">RNI-like protein</fullName>
    </recommendedName>
</protein>
<accession>A0A0L0H8Q6</accession>
<dbReference type="GeneID" id="27690173"/>
<dbReference type="AlphaFoldDB" id="A0A0L0H8Q6"/>
<dbReference type="InterPro" id="IPR032675">
    <property type="entry name" value="LRR_dom_sf"/>
</dbReference>
<dbReference type="InParanoid" id="A0A0L0H8Q6"/>
<evidence type="ECO:0000313" key="6">
    <source>
        <dbReference type="Proteomes" id="UP000053201"/>
    </source>
</evidence>
<dbReference type="eggNOG" id="ENOG502T31J">
    <property type="taxonomic scope" value="Eukaryota"/>
</dbReference>
<reference evidence="5 6" key="1">
    <citation type="submission" date="2009-08" db="EMBL/GenBank/DDBJ databases">
        <title>The Genome Sequence of Spizellomyces punctatus strain DAOM BR117.</title>
        <authorList>
            <consortium name="The Broad Institute Genome Sequencing Platform"/>
            <person name="Russ C."/>
            <person name="Cuomo C."/>
            <person name="Shea T."/>
            <person name="Young S.K."/>
            <person name="Zeng Q."/>
            <person name="Koehrsen M."/>
            <person name="Haas B."/>
            <person name="Borodovsky M."/>
            <person name="Guigo R."/>
            <person name="Alvarado L."/>
            <person name="Berlin A."/>
            <person name="Bochicchio J."/>
            <person name="Borenstein D."/>
            <person name="Chapman S."/>
            <person name="Chen Z."/>
            <person name="Engels R."/>
            <person name="Freedman E."/>
            <person name="Gellesch M."/>
            <person name="Goldberg J."/>
            <person name="Griggs A."/>
            <person name="Gujja S."/>
            <person name="Heiman D."/>
            <person name="Hepburn T."/>
            <person name="Howarth C."/>
            <person name="Jen D."/>
            <person name="Larson L."/>
            <person name="Lewis B."/>
            <person name="Mehta T."/>
            <person name="Park D."/>
            <person name="Pearson M."/>
            <person name="Roberts A."/>
            <person name="Saif S."/>
            <person name="Shenoy N."/>
            <person name="Sisk P."/>
            <person name="Stolte C."/>
            <person name="Sykes S."/>
            <person name="Thomson T."/>
            <person name="Walk T."/>
            <person name="White J."/>
            <person name="Yandava C."/>
            <person name="Burger G."/>
            <person name="Gray M.W."/>
            <person name="Holland P.W.H."/>
            <person name="King N."/>
            <person name="Lang F.B.F."/>
            <person name="Roger A.J."/>
            <person name="Ruiz-Trillo I."/>
            <person name="Lander E."/>
            <person name="Nusbaum C."/>
        </authorList>
    </citation>
    <scope>NUCLEOTIDE SEQUENCE [LARGE SCALE GENOMIC DNA]</scope>
    <source>
        <strain evidence="5 6">DAOM BR117</strain>
    </source>
</reference>
<dbReference type="Proteomes" id="UP000053201">
    <property type="component" value="Unassembled WGS sequence"/>
</dbReference>
<dbReference type="SUPFAM" id="SSF52047">
    <property type="entry name" value="RNI-like"/>
    <property type="match status" value="2"/>
</dbReference>
<dbReference type="GO" id="GO:0031267">
    <property type="term" value="F:small GTPase binding"/>
    <property type="evidence" value="ECO:0007669"/>
    <property type="project" value="TreeGrafter"/>
</dbReference>
<evidence type="ECO:0000256" key="1">
    <source>
        <dbReference type="ARBA" id="ARBA00022468"/>
    </source>
</evidence>
<dbReference type="GO" id="GO:0005829">
    <property type="term" value="C:cytosol"/>
    <property type="evidence" value="ECO:0007669"/>
    <property type="project" value="TreeGrafter"/>
</dbReference>
<organism evidence="5 6">
    <name type="scientific">Spizellomyces punctatus (strain DAOM BR117)</name>
    <dbReference type="NCBI Taxonomy" id="645134"/>
    <lineage>
        <taxon>Eukaryota</taxon>
        <taxon>Fungi</taxon>
        <taxon>Fungi incertae sedis</taxon>
        <taxon>Chytridiomycota</taxon>
        <taxon>Chytridiomycota incertae sedis</taxon>
        <taxon>Chytridiomycetes</taxon>
        <taxon>Spizellomycetales</taxon>
        <taxon>Spizellomycetaceae</taxon>
        <taxon>Spizellomyces</taxon>
    </lineage>
</organism>
<keyword evidence="1" id="KW-0343">GTPase activation</keyword>
<dbReference type="GO" id="GO:0006913">
    <property type="term" value="P:nucleocytoplasmic transport"/>
    <property type="evidence" value="ECO:0007669"/>
    <property type="project" value="TreeGrafter"/>
</dbReference>
<proteinExistence type="predicted"/>
<keyword evidence="2" id="KW-0433">Leucine-rich repeat</keyword>
<dbReference type="Pfam" id="PF13516">
    <property type="entry name" value="LRR_6"/>
    <property type="match status" value="1"/>
</dbReference>
<dbReference type="VEuPathDB" id="FungiDB:SPPG_06905"/>
<evidence type="ECO:0000313" key="5">
    <source>
        <dbReference type="EMBL" id="KNC97915.1"/>
    </source>
</evidence>
<dbReference type="GO" id="GO:0005634">
    <property type="term" value="C:nucleus"/>
    <property type="evidence" value="ECO:0007669"/>
    <property type="project" value="TreeGrafter"/>
</dbReference>
<dbReference type="STRING" id="645134.A0A0L0H8Q6"/>
<feature type="compositionally biased region" description="Polar residues" evidence="4">
    <location>
        <begin position="23"/>
        <end position="34"/>
    </location>
</feature>
<evidence type="ECO:0000256" key="2">
    <source>
        <dbReference type="ARBA" id="ARBA00022614"/>
    </source>
</evidence>
<evidence type="ECO:0000256" key="3">
    <source>
        <dbReference type="ARBA" id="ARBA00022737"/>
    </source>
</evidence>